<dbReference type="InterPro" id="IPR010869">
    <property type="entry name" value="DUF1501"/>
</dbReference>
<protein>
    <submittedName>
        <fullName evidence="2">Por secretion system C-terminal sorting domain-containing protein</fullName>
    </submittedName>
</protein>
<feature type="domain" description="Secretion system C-terminal sorting" evidence="1">
    <location>
        <begin position="495"/>
        <end position="571"/>
    </location>
</feature>
<dbReference type="STRING" id="692418.SAMN04488029_3904"/>
<sequence length="573" mass="63483">MKRRNFLKKIPLAASLPFAISGVPINLIARNNYFRQMAASSTNDRVLVILQLLGGNDGVNTVIPVEQYDQYYSRRANIAIPAKNGARKYIPVDSTLASPDQIGLHPDMQGVKDLYDRGRMAIVQGVSYKNNNGSHFRGRDIWNMGGGVDDFYSSGWVGRYLQSEYAPQVYPDDFPNNDMPDPLAIELGSDVSLVFHQNGNIPSSISLGGNPQGFADLIENLDGFVDQGTDPRGRPPEYLLNSAYWNEMNWILGLEDKSEDYAGRLLEIYNAASASSVAYPEVYPFNAPDGAKRNRLTPQLQLVSRLLDGGGPGLGAKTKVFLVKVGGFDTHADQVESYDPTMGNHASLLYHISSAMKAFQDDLRARGIEDRVLTVTMSEFGRRIASNGSYGTDHGTGGPMFIFGKGANPGVFGTNPDMAENNVGMQYDYRQIYASILEDWLQVDKSVITSDIFFNNYIDGTGDDGEALEKVEVSKSVITGIEEFMTQRFHLKECYPNPAHKETKIGFYLNAPAQVELSLYDNNGKMVRHILQEEKLIGEHEVNLDVSDLKPGTYIYRINAGLLKDSKKLIVKH</sequence>
<dbReference type="EMBL" id="FWYF01000005">
    <property type="protein sequence ID" value="SMD38843.1"/>
    <property type="molecule type" value="Genomic_DNA"/>
</dbReference>
<organism evidence="2 3">
    <name type="scientific">Reichenbachiella faecimaris</name>
    <dbReference type="NCBI Taxonomy" id="692418"/>
    <lineage>
        <taxon>Bacteria</taxon>
        <taxon>Pseudomonadati</taxon>
        <taxon>Bacteroidota</taxon>
        <taxon>Cytophagia</taxon>
        <taxon>Cytophagales</taxon>
        <taxon>Reichenbachiellaceae</taxon>
        <taxon>Reichenbachiella</taxon>
    </lineage>
</organism>
<proteinExistence type="predicted"/>
<name>A0A1W2GQB1_REIFA</name>
<dbReference type="OrthoDB" id="9779968at2"/>
<gene>
    <name evidence="2" type="ORF">SAMN04488029_3904</name>
</gene>
<reference evidence="2 3" key="1">
    <citation type="submission" date="2017-04" db="EMBL/GenBank/DDBJ databases">
        <authorList>
            <person name="Afonso C.L."/>
            <person name="Miller P.J."/>
            <person name="Scott M.A."/>
            <person name="Spackman E."/>
            <person name="Goraichik I."/>
            <person name="Dimitrov K.M."/>
            <person name="Suarez D.L."/>
            <person name="Swayne D.E."/>
        </authorList>
    </citation>
    <scope>NUCLEOTIDE SEQUENCE [LARGE SCALE GENOMIC DNA]</scope>
    <source>
        <strain evidence="2 3">DSM 26133</strain>
    </source>
</reference>
<accession>A0A1W2GQB1</accession>
<evidence type="ECO:0000313" key="2">
    <source>
        <dbReference type="EMBL" id="SMD38843.1"/>
    </source>
</evidence>
<dbReference type="Pfam" id="PF07394">
    <property type="entry name" value="DUF1501"/>
    <property type="match status" value="1"/>
</dbReference>
<evidence type="ECO:0000313" key="3">
    <source>
        <dbReference type="Proteomes" id="UP000192472"/>
    </source>
</evidence>
<dbReference type="Proteomes" id="UP000192472">
    <property type="component" value="Unassembled WGS sequence"/>
</dbReference>
<dbReference type="NCBIfam" id="TIGR04183">
    <property type="entry name" value="Por_Secre_tail"/>
    <property type="match status" value="1"/>
</dbReference>
<dbReference type="AlphaFoldDB" id="A0A1W2GQB1"/>
<keyword evidence="3" id="KW-1185">Reference proteome</keyword>
<dbReference type="RefSeq" id="WP_084374527.1">
    <property type="nucleotide sequence ID" value="NZ_FWYF01000005.1"/>
</dbReference>
<dbReference type="Pfam" id="PF18962">
    <property type="entry name" value="Por_Secre_tail"/>
    <property type="match status" value="1"/>
</dbReference>
<dbReference type="PANTHER" id="PTHR43737">
    <property type="entry name" value="BLL7424 PROTEIN"/>
    <property type="match status" value="1"/>
</dbReference>
<dbReference type="InterPro" id="IPR026444">
    <property type="entry name" value="Secre_tail"/>
</dbReference>
<evidence type="ECO:0000259" key="1">
    <source>
        <dbReference type="Pfam" id="PF18962"/>
    </source>
</evidence>
<dbReference type="PANTHER" id="PTHR43737:SF1">
    <property type="entry name" value="DUF1501 DOMAIN-CONTAINING PROTEIN"/>
    <property type="match status" value="1"/>
</dbReference>